<dbReference type="Pfam" id="PF13508">
    <property type="entry name" value="Acetyltransf_7"/>
    <property type="match status" value="1"/>
</dbReference>
<sequence>MLPSNIRKAQESDAKAIAQILRELGWFAWVNSTPIEKTITQIQQHIAQCYADDSHSVYVAENAESEVIGYVTVHWLPCPFLPQLQAYVSELFILQANRGQGVGKTLLAAVINEAKIRKCSVLMLLNHKQRESYQREFYRKQGWIERETVANFIYPLNADARSP</sequence>
<accession>A0A8J7I1N0</accession>
<dbReference type="InterPro" id="IPR050832">
    <property type="entry name" value="Bact_Acetyltransf"/>
</dbReference>
<name>A0A8J7I1N0_9NOST</name>
<dbReference type="GO" id="GO:0016747">
    <property type="term" value="F:acyltransferase activity, transferring groups other than amino-acyl groups"/>
    <property type="evidence" value="ECO:0007669"/>
    <property type="project" value="InterPro"/>
</dbReference>
<evidence type="ECO:0000313" key="4">
    <source>
        <dbReference type="EMBL" id="MBH8567228.1"/>
    </source>
</evidence>
<organism evidence="4 5">
    <name type="scientific">Amazonocrinis nigriterrae CENA67</name>
    <dbReference type="NCBI Taxonomy" id="2794033"/>
    <lineage>
        <taxon>Bacteria</taxon>
        <taxon>Bacillati</taxon>
        <taxon>Cyanobacteriota</taxon>
        <taxon>Cyanophyceae</taxon>
        <taxon>Nostocales</taxon>
        <taxon>Nostocaceae</taxon>
        <taxon>Amazonocrinis</taxon>
        <taxon>Amazonocrinis nigriterrae</taxon>
    </lineage>
</organism>
<keyword evidence="1" id="KW-0808">Transferase</keyword>
<evidence type="ECO:0000259" key="3">
    <source>
        <dbReference type="PROSITE" id="PS51186"/>
    </source>
</evidence>
<reference evidence="4 5" key="1">
    <citation type="journal article" date="2021" name="Int. J. Syst. Evol. Microbiol.">
        <title>Amazonocrinis nigriterrae gen. nov., sp. nov., Atlanticothrix silvestris gen. nov., sp. nov. and Dendronalium phyllosphericum gen. nov., sp. nov., nostocacean cyanobacteria from Brazilian environments.</title>
        <authorList>
            <person name="Alvarenga D.O."/>
            <person name="Andreote A.P.D."/>
            <person name="Branco L.H.Z."/>
            <person name="Delbaje E."/>
            <person name="Cruz R.B."/>
            <person name="Varani A.M."/>
            <person name="Fiore M.F."/>
        </authorList>
    </citation>
    <scope>NUCLEOTIDE SEQUENCE [LARGE SCALE GENOMIC DNA]</scope>
    <source>
        <strain evidence="4 5">CENA67</strain>
    </source>
</reference>
<evidence type="ECO:0000256" key="2">
    <source>
        <dbReference type="ARBA" id="ARBA00023315"/>
    </source>
</evidence>
<gene>
    <name evidence="4" type="ORF">I8748_34630</name>
</gene>
<dbReference type="Gene3D" id="3.40.630.30">
    <property type="match status" value="1"/>
</dbReference>
<dbReference type="AlphaFoldDB" id="A0A8J7I1N0"/>
<dbReference type="InterPro" id="IPR016181">
    <property type="entry name" value="Acyl_CoA_acyltransferase"/>
</dbReference>
<dbReference type="InterPro" id="IPR000182">
    <property type="entry name" value="GNAT_dom"/>
</dbReference>
<evidence type="ECO:0000256" key="1">
    <source>
        <dbReference type="ARBA" id="ARBA00022679"/>
    </source>
</evidence>
<protein>
    <submittedName>
        <fullName evidence="4">GNAT family N-acetyltransferase</fullName>
    </submittedName>
</protein>
<keyword evidence="2" id="KW-0012">Acyltransferase</keyword>
<feature type="domain" description="N-acetyltransferase" evidence="3">
    <location>
        <begin position="4"/>
        <end position="161"/>
    </location>
</feature>
<dbReference type="CDD" id="cd04301">
    <property type="entry name" value="NAT_SF"/>
    <property type="match status" value="1"/>
</dbReference>
<dbReference type="RefSeq" id="WP_198128947.1">
    <property type="nucleotide sequence ID" value="NZ_JAECZC010000114.1"/>
</dbReference>
<dbReference type="PROSITE" id="PS51186">
    <property type="entry name" value="GNAT"/>
    <property type="match status" value="1"/>
</dbReference>
<dbReference type="PANTHER" id="PTHR43877">
    <property type="entry name" value="AMINOALKYLPHOSPHONATE N-ACETYLTRANSFERASE-RELATED-RELATED"/>
    <property type="match status" value="1"/>
</dbReference>
<keyword evidence="5" id="KW-1185">Reference proteome</keyword>
<comment type="caution">
    <text evidence="4">The sequence shown here is derived from an EMBL/GenBank/DDBJ whole genome shotgun (WGS) entry which is preliminary data.</text>
</comment>
<proteinExistence type="predicted"/>
<dbReference type="EMBL" id="JAECZC010000114">
    <property type="protein sequence ID" value="MBH8567228.1"/>
    <property type="molecule type" value="Genomic_DNA"/>
</dbReference>
<dbReference type="Proteomes" id="UP000632766">
    <property type="component" value="Unassembled WGS sequence"/>
</dbReference>
<evidence type="ECO:0000313" key="5">
    <source>
        <dbReference type="Proteomes" id="UP000632766"/>
    </source>
</evidence>
<dbReference type="SUPFAM" id="SSF55729">
    <property type="entry name" value="Acyl-CoA N-acyltransferases (Nat)"/>
    <property type="match status" value="1"/>
</dbReference>